<dbReference type="PANTHER" id="PTHR42885:SF2">
    <property type="entry name" value="HISTIDINOL-PHOSPHATE AMINOTRANSFERASE"/>
    <property type="match status" value="1"/>
</dbReference>
<dbReference type="InterPro" id="IPR005861">
    <property type="entry name" value="HisP_aminotrans"/>
</dbReference>
<evidence type="ECO:0000259" key="8">
    <source>
        <dbReference type="Pfam" id="PF00155"/>
    </source>
</evidence>
<evidence type="ECO:0000313" key="9">
    <source>
        <dbReference type="EMBL" id="SUZ87615.1"/>
    </source>
</evidence>
<keyword evidence="2" id="KW-0032">Aminotransferase</keyword>
<evidence type="ECO:0000256" key="2">
    <source>
        <dbReference type="ARBA" id="ARBA00022576"/>
    </source>
</evidence>
<evidence type="ECO:0000256" key="6">
    <source>
        <dbReference type="ARBA" id="ARBA00023102"/>
    </source>
</evidence>
<keyword evidence="4" id="KW-0808">Transferase</keyword>
<keyword evidence="6" id="KW-0368">Histidine biosynthesis</keyword>
<dbReference type="Gene3D" id="3.40.640.10">
    <property type="entry name" value="Type I PLP-dependent aspartate aminotransferase-like (Major domain)"/>
    <property type="match status" value="1"/>
</dbReference>
<comment type="cofactor">
    <cofactor evidence="1">
        <name>pyridoxal 5'-phosphate</name>
        <dbReference type="ChEBI" id="CHEBI:597326"/>
    </cofactor>
</comment>
<dbReference type="GO" id="GO:0030170">
    <property type="term" value="F:pyridoxal phosphate binding"/>
    <property type="evidence" value="ECO:0007669"/>
    <property type="project" value="InterPro"/>
</dbReference>
<evidence type="ECO:0000256" key="1">
    <source>
        <dbReference type="ARBA" id="ARBA00001933"/>
    </source>
</evidence>
<name>A0A381R794_9ZZZZ</name>
<dbReference type="InterPro" id="IPR004839">
    <property type="entry name" value="Aminotransferase_I/II_large"/>
</dbReference>
<evidence type="ECO:0000256" key="7">
    <source>
        <dbReference type="ARBA" id="ARBA00029440"/>
    </source>
</evidence>
<dbReference type="HAMAP" id="MF_01023">
    <property type="entry name" value="HisC_aminotrans_2"/>
    <property type="match status" value="1"/>
</dbReference>
<reference evidence="9" key="1">
    <citation type="submission" date="2018-05" db="EMBL/GenBank/DDBJ databases">
        <authorList>
            <person name="Lanie J.A."/>
            <person name="Ng W.-L."/>
            <person name="Kazmierczak K.M."/>
            <person name="Andrzejewski T.M."/>
            <person name="Davidsen T.M."/>
            <person name="Wayne K.J."/>
            <person name="Tettelin H."/>
            <person name="Glass J.I."/>
            <person name="Rusch D."/>
            <person name="Podicherti R."/>
            <person name="Tsui H.-C.T."/>
            <person name="Winkler M.E."/>
        </authorList>
    </citation>
    <scope>NUCLEOTIDE SEQUENCE</scope>
</reference>
<organism evidence="9">
    <name type="scientific">marine metagenome</name>
    <dbReference type="NCBI Taxonomy" id="408172"/>
    <lineage>
        <taxon>unclassified sequences</taxon>
        <taxon>metagenomes</taxon>
        <taxon>ecological metagenomes</taxon>
    </lineage>
</organism>
<dbReference type="PANTHER" id="PTHR42885">
    <property type="entry name" value="HISTIDINOL-PHOSPHATE AMINOTRANSFERASE-RELATED"/>
    <property type="match status" value="1"/>
</dbReference>
<dbReference type="CDD" id="cd00609">
    <property type="entry name" value="AAT_like"/>
    <property type="match status" value="1"/>
</dbReference>
<feature type="domain" description="Aminotransferase class I/classII large" evidence="8">
    <location>
        <begin position="27"/>
        <end position="351"/>
    </location>
</feature>
<evidence type="ECO:0000256" key="3">
    <source>
        <dbReference type="ARBA" id="ARBA00022605"/>
    </source>
</evidence>
<dbReference type="AlphaFoldDB" id="A0A381R794"/>
<dbReference type="Gene3D" id="3.90.1150.10">
    <property type="entry name" value="Aspartate Aminotransferase, domain 1"/>
    <property type="match status" value="1"/>
</dbReference>
<dbReference type="InterPro" id="IPR015424">
    <property type="entry name" value="PyrdxlP-dep_Trfase"/>
</dbReference>
<accession>A0A381R794</accession>
<proteinExistence type="inferred from homology"/>
<dbReference type="EMBL" id="UINC01001733">
    <property type="protein sequence ID" value="SUZ87615.1"/>
    <property type="molecule type" value="Genomic_DNA"/>
</dbReference>
<keyword evidence="5" id="KW-0663">Pyridoxal phosphate</keyword>
<dbReference type="Pfam" id="PF00155">
    <property type="entry name" value="Aminotran_1_2"/>
    <property type="match status" value="1"/>
</dbReference>
<gene>
    <name evidence="9" type="ORF">METZ01_LOCUS40469</name>
</gene>
<keyword evidence="3" id="KW-0028">Amino-acid biosynthesis</keyword>
<evidence type="ECO:0000256" key="5">
    <source>
        <dbReference type="ARBA" id="ARBA00022898"/>
    </source>
</evidence>
<dbReference type="GO" id="GO:0004400">
    <property type="term" value="F:histidinol-phosphate transaminase activity"/>
    <property type="evidence" value="ECO:0007669"/>
    <property type="project" value="InterPro"/>
</dbReference>
<dbReference type="InterPro" id="IPR015421">
    <property type="entry name" value="PyrdxlP-dep_Trfase_major"/>
</dbReference>
<protein>
    <recommendedName>
        <fullName evidence="8">Aminotransferase class I/classII large domain-containing protein</fullName>
    </recommendedName>
</protein>
<dbReference type="NCBIfam" id="TIGR01141">
    <property type="entry name" value="hisC"/>
    <property type="match status" value="1"/>
</dbReference>
<comment type="pathway">
    <text evidence="7">Amino-acid biosynthesis.</text>
</comment>
<sequence>MSQINLLDLVCNKVKNLKAYQVETVEEGIKLHANENPYPTSPELKKIIQTRLEKLELNRYPDPDCKILKEVISSHIQISPKQLVVGNGSDELIQCLMQVFCDEGDTIAFHEPTFAMYAIMGKGMGLNIQTFPLNSKWNFETKSILDKLNASHTRIVFISYPNNPTGNCFSPNEIQELIENFEGIVVLDEAYYDFSGQTFLSQMKNHNNLVILRSLSKIGLAGLRVGYGIFPSILVDEINKVRLPYNSNSISQIAAAELLKNFSMVQKQIDSIKDERIRLLEEFNKIKSINAFPSDANFILFQTSDNGEKVFRNLLEGNILVRNLGAHPMLKNCLRVTIGTQAENDQFLKRLKHAIK</sequence>
<dbReference type="GO" id="GO:0000105">
    <property type="term" value="P:L-histidine biosynthetic process"/>
    <property type="evidence" value="ECO:0007669"/>
    <property type="project" value="UniProtKB-KW"/>
</dbReference>
<dbReference type="SUPFAM" id="SSF53383">
    <property type="entry name" value="PLP-dependent transferases"/>
    <property type="match status" value="1"/>
</dbReference>
<evidence type="ECO:0000256" key="4">
    <source>
        <dbReference type="ARBA" id="ARBA00022679"/>
    </source>
</evidence>
<dbReference type="InterPro" id="IPR015422">
    <property type="entry name" value="PyrdxlP-dep_Trfase_small"/>
</dbReference>